<gene>
    <name evidence="1" type="ORF">HU751_11390</name>
</gene>
<accession>A0A923K046</accession>
<protein>
    <recommendedName>
        <fullName evidence="2">Polysaccharide deacetylase</fullName>
    </recommendedName>
</protein>
<name>A0A923K046_9PSED</name>
<dbReference type="EMBL" id="JABWRJ010000012">
    <property type="protein sequence ID" value="MBC3446380.1"/>
    <property type="molecule type" value="Genomic_DNA"/>
</dbReference>
<evidence type="ECO:0000313" key="1">
    <source>
        <dbReference type="EMBL" id="MBC3446380.1"/>
    </source>
</evidence>
<reference evidence="1" key="2">
    <citation type="submission" date="2020-07" db="EMBL/GenBank/DDBJ databases">
        <authorList>
            <person name="Lood C."/>
            <person name="Girard L."/>
        </authorList>
    </citation>
    <scope>NUCLEOTIDE SEQUENCE</scope>
    <source>
        <strain evidence="1">BW13M1</strain>
    </source>
</reference>
<dbReference type="Gene3D" id="3.20.20.370">
    <property type="entry name" value="Glycoside hydrolase/deacetylase"/>
    <property type="match status" value="1"/>
</dbReference>
<comment type="caution">
    <text evidence="1">The sequence shown here is derived from an EMBL/GenBank/DDBJ whole genome shotgun (WGS) entry which is preliminary data.</text>
</comment>
<dbReference type="SUPFAM" id="SSF88713">
    <property type="entry name" value="Glycoside hydrolase/deacetylase"/>
    <property type="match status" value="1"/>
</dbReference>
<reference evidence="1" key="1">
    <citation type="journal article" date="2020" name="Microorganisms">
        <title>Reliable Identification of Environmental Pseudomonas Isolates Using the rpoD Gene.</title>
        <authorList>
            <consortium name="The Broad Institute Genome Sequencing Platform"/>
            <person name="Girard L."/>
            <person name="Lood C."/>
            <person name="Rokni-Zadeh H."/>
            <person name="van Noort V."/>
            <person name="Lavigne R."/>
            <person name="De Mot R."/>
        </authorList>
    </citation>
    <scope>NUCLEOTIDE SEQUENCE</scope>
    <source>
        <strain evidence="1">BW13M1</strain>
    </source>
</reference>
<dbReference type="InterPro" id="IPR011330">
    <property type="entry name" value="Glyco_hydro/deAcase_b/a-brl"/>
</dbReference>
<proteinExistence type="predicted"/>
<dbReference type="RefSeq" id="WP_186733270.1">
    <property type="nucleotide sequence ID" value="NZ_JABWRJ020000001.1"/>
</dbReference>
<dbReference type="AlphaFoldDB" id="A0A923K046"/>
<sequence>MAFWQKEYESLVEALLELDKPIGGVADFLAAPNAERIILRHDVDRLPQRACALARLEQRLGVRSTYYFRASASGDFPSAAIRMIAQLGHEIGYHYEDLSFCKGDRDVAIARFLRNLKTLRTVASCSTVSMHGAPLSKYHNQDLLHAEDLQRATLLGDAVTSIEPYTPYYLTDTGGHWLATVTNLRDRVGQAWPRHALPVDLPAFKQFAAEAQHPVYISTHPERWSHNLPSYLRAQAMDTLTNSIKRILKRARQVARP</sequence>
<evidence type="ECO:0008006" key="2">
    <source>
        <dbReference type="Google" id="ProtNLM"/>
    </source>
</evidence>
<dbReference type="GO" id="GO:0005975">
    <property type="term" value="P:carbohydrate metabolic process"/>
    <property type="evidence" value="ECO:0007669"/>
    <property type="project" value="InterPro"/>
</dbReference>
<organism evidence="1">
    <name type="scientific">Pseudomonas peradeniyensis</name>
    <dbReference type="NCBI Taxonomy" id="2745488"/>
    <lineage>
        <taxon>Bacteria</taxon>
        <taxon>Pseudomonadati</taxon>
        <taxon>Pseudomonadota</taxon>
        <taxon>Gammaproteobacteria</taxon>
        <taxon>Pseudomonadales</taxon>
        <taxon>Pseudomonadaceae</taxon>
        <taxon>Pseudomonas</taxon>
    </lineage>
</organism>